<comment type="caution">
    <text evidence="1">The sequence shown here is derived from an EMBL/GenBank/DDBJ whole genome shotgun (WGS) entry which is preliminary data.</text>
</comment>
<organism evidence="1 2">
    <name type="scientific">Protopolystoma xenopodis</name>
    <dbReference type="NCBI Taxonomy" id="117903"/>
    <lineage>
        <taxon>Eukaryota</taxon>
        <taxon>Metazoa</taxon>
        <taxon>Spiralia</taxon>
        <taxon>Lophotrochozoa</taxon>
        <taxon>Platyhelminthes</taxon>
        <taxon>Monogenea</taxon>
        <taxon>Polyopisthocotylea</taxon>
        <taxon>Polystomatidea</taxon>
        <taxon>Polystomatidae</taxon>
        <taxon>Protopolystoma</taxon>
    </lineage>
</organism>
<sequence length="131" mass="15108">MTPEGSADAGRSTNRNRWLNLRRAEQSRARQTGNYVNRRSFTISTARCSHTLKLQTHRSLRQVCERCDNIDNYVRADHYHSETMAYQFSKEHVCNGLGKRSTLKAVDTLTLLLYCLSSDVFYFFSGQLSYG</sequence>
<evidence type="ECO:0000313" key="1">
    <source>
        <dbReference type="EMBL" id="VEL14761.1"/>
    </source>
</evidence>
<dbReference type="Proteomes" id="UP000784294">
    <property type="component" value="Unassembled WGS sequence"/>
</dbReference>
<name>A0A448WLF8_9PLAT</name>
<evidence type="ECO:0000313" key="2">
    <source>
        <dbReference type="Proteomes" id="UP000784294"/>
    </source>
</evidence>
<dbReference type="EMBL" id="CAAALY010022275">
    <property type="protein sequence ID" value="VEL14761.1"/>
    <property type="molecule type" value="Genomic_DNA"/>
</dbReference>
<dbReference type="AlphaFoldDB" id="A0A448WLF8"/>
<keyword evidence="2" id="KW-1185">Reference proteome</keyword>
<gene>
    <name evidence="1" type="ORF">PXEA_LOCUS8201</name>
</gene>
<accession>A0A448WLF8</accession>
<reference evidence="1" key="1">
    <citation type="submission" date="2018-11" db="EMBL/GenBank/DDBJ databases">
        <authorList>
            <consortium name="Pathogen Informatics"/>
        </authorList>
    </citation>
    <scope>NUCLEOTIDE SEQUENCE</scope>
</reference>
<protein>
    <submittedName>
        <fullName evidence="1">Uncharacterized protein</fullName>
    </submittedName>
</protein>
<proteinExistence type="predicted"/>